<gene>
    <name evidence="2" type="ORF">B0T22DRAFT_377604</name>
</gene>
<accession>A0AAE0XCC3</accession>
<reference evidence="2" key="2">
    <citation type="submission" date="2023-06" db="EMBL/GenBank/DDBJ databases">
        <authorList>
            <consortium name="Lawrence Berkeley National Laboratory"/>
            <person name="Haridas S."/>
            <person name="Hensen N."/>
            <person name="Bonometti L."/>
            <person name="Westerberg I."/>
            <person name="Brannstrom I.O."/>
            <person name="Guillou S."/>
            <person name="Cros-Aarteil S."/>
            <person name="Calhoun S."/>
            <person name="Kuo A."/>
            <person name="Mondo S."/>
            <person name="Pangilinan J."/>
            <person name="Riley R."/>
            <person name="Labutti K."/>
            <person name="Andreopoulos B."/>
            <person name="Lipzen A."/>
            <person name="Chen C."/>
            <person name="Yanf M."/>
            <person name="Daum C."/>
            <person name="Ng V."/>
            <person name="Clum A."/>
            <person name="Steindorff A."/>
            <person name="Ohm R."/>
            <person name="Martin F."/>
            <person name="Silar P."/>
            <person name="Natvig D."/>
            <person name="Lalanne C."/>
            <person name="Gautier V."/>
            <person name="Ament-Velasquez S.L."/>
            <person name="Kruys A."/>
            <person name="Hutchinson M.I."/>
            <person name="Powell A.J."/>
            <person name="Barry K."/>
            <person name="Miller A.N."/>
            <person name="Grigoriev I.V."/>
            <person name="Debuchy R."/>
            <person name="Gladieux P."/>
            <person name="Thoren M.H."/>
            <person name="Johannesson H."/>
        </authorList>
    </citation>
    <scope>NUCLEOTIDE SEQUENCE</scope>
    <source>
        <strain evidence="2">CBS 314.62</strain>
    </source>
</reference>
<evidence type="ECO:0000256" key="1">
    <source>
        <dbReference type="SAM" id="MobiDB-lite"/>
    </source>
</evidence>
<dbReference type="AlphaFoldDB" id="A0AAE0XCC3"/>
<feature type="region of interest" description="Disordered" evidence="1">
    <location>
        <begin position="1"/>
        <end position="45"/>
    </location>
</feature>
<comment type="caution">
    <text evidence="2">The sequence shown here is derived from an EMBL/GenBank/DDBJ whole genome shotgun (WGS) entry which is preliminary data.</text>
</comment>
<dbReference type="EMBL" id="JAULSO010000002">
    <property type="protein sequence ID" value="KAK3689722.1"/>
    <property type="molecule type" value="Genomic_DNA"/>
</dbReference>
<evidence type="ECO:0000313" key="3">
    <source>
        <dbReference type="Proteomes" id="UP001270362"/>
    </source>
</evidence>
<sequence length="297" mass="34541">MEGSEEEDDDDGEEGGESEEGEDDDDDEDNQSSSSTDSNTEPRYTPEQLAAIILDFYTFFTKLHFKPSDLKLPPPGGWPNLTRENVGPNFKSDYTLSVLRQLPYLNKEGLVEYNCSVQDYSTRTRESFELDEYGHLHGEDIYTHDYDDRDAPIPDHIVSFAPGYSSGGIELMLNVHDGTIIAEMIRYSHIGEEDIQRYFDSIKKKFRKLRLIPRMGRKTLDAEKVPERSRGIRLEAVRNQIRDNTWDSSNLDLQYLRQVYRDYGWPRAFRREEFEANLDRVLVEMGLSPDWWERSGL</sequence>
<protein>
    <submittedName>
        <fullName evidence="2">Uncharacterized protein</fullName>
    </submittedName>
</protein>
<evidence type="ECO:0000313" key="2">
    <source>
        <dbReference type="EMBL" id="KAK3689722.1"/>
    </source>
</evidence>
<keyword evidence="3" id="KW-1185">Reference proteome</keyword>
<reference evidence="2" key="1">
    <citation type="journal article" date="2023" name="Mol. Phylogenet. Evol.">
        <title>Genome-scale phylogeny and comparative genomics of the fungal order Sordariales.</title>
        <authorList>
            <person name="Hensen N."/>
            <person name="Bonometti L."/>
            <person name="Westerberg I."/>
            <person name="Brannstrom I.O."/>
            <person name="Guillou S."/>
            <person name="Cros-Aarteil S."/>
            <person name="Calhoun S."/>
            <person name="Haridas S."/>
            <person name="Kuo A."/>
            <person name="Mondo S."/>
            <person name="Pangilinan J."/>
            <person name="Riley R."/>
            <person name="LaButti K."/>
            <person name="Andreopoulos B."/>
            <person name="Lipzen A."/>
            <person name="Chen C."/>
            <person name="Yan M."/>
            <person name="Daum C."/>
            <person name="Ng V."/>
            <person name="Clum A."/>
            <person name="Steindorff A."/>
            <person name="Ohm R.A."/>
            <person name="Martin F."/>
            <person name="Silar P."/>
            <person name="Natvig D.O."/>
            <person name="Lalanne C."/>
            <person name="Gautier V."/>
            <person name="Ament-Velasquez S.L."/>
            <person name="Kruys A."/>
            <person name="Hutchinson M.I."/>
            <person name="Powell A.J."/>
            <person name="Barry K."/>
            <person name="Miller A.N."/>
            <person name="Grigoriev I.V."/>
            <person name="Debuchy R."/>
            <person name="Gladieux P."/>
            <person name="Hiltunen Thoren M."/>
            <person name="Johannesson H."/>
        </authorList>
    </citation>
    <scope>NUCLEOTIDE SEQUENCE</scope>
    <source>
        <strain evidence="2">CBS 314.62</strain>
    </source>
</reference>
<proteinExistence type="predicted"/>
<dbReference type="Proteomes" id="UP001270362">
    <property type="component" value="Unassembled WGS sequence"/>
</dbReference>
<feature type="compositionally biased region" description="Low complexity" evidence="1">
    <location>
        <begin position="31"/>
        <end position="41"/>
    </location>
</feature>
<organism evidence="2 3">
    <name type="scientific">Podospora appendiculata</name>
    <dbReference type="NCBI Taxonomy" id="314037"/>
    <lineage>
        <taxon>Eukaryota</taxon>
        <taxon>Fungi</taxon>
        <taxon>Dikarya</taxon>
        <taxon>Ascomycota</taxon>
        <taxon>Pezizomycotina</taxon>
        <taxon>Sordariomycetes</taxon>
        <taxon>Sordariomycetidae</taxon>
        <taxon>Sordariales</taxon>
        <taxon>Podosporaceae</taxon>
        <taxon>Podospora</taxon>
    </lineage>
</organism>
<name>A0AAE0XCC3_9PEZI</name>
<feature type="compositionally biased region" description="Acidic residues" evidence="1">
    <location>
        <begin position="1"/>
        <end position="30"/>
    </location>
</feature>